<name>A0A7X3LIG5_9BACL</name>
<organism evidence="3 4">
    <name type="scientific">Paenibacillus dendrobii</name>
    <dbReference type="NCBI Taxonomy" id="2691084"/>
    <lineage>
        <taxon>Bacteria</taxon>
        <taxon>Bacillati</taxon>
        <taxon>Bacillota</taxon>
        <taxon>Bacilli</taxon>
        <taxon>Bacillales</taxon>
        <taxon>Paenibacillaceae</taxon>
        <taxon>Paenibacillus</taxon>
    </lineage>
</organism>
<accession>A0A7X3LIG5</accession>
<dbReference type="Pfam" id="PF19124">
    <property type="entry name" value="DUF5808"/>
    <property type="match status" value="1"/>
</dbReference>
<dbReference type="AlphaFoldDB" id="A0A7X3LIG5"/>
<feature type="transmembrane region" description="Helical" evidence="1">
    <location>
        <begin position="166"/>
        <end position="187"/>
    </location>
</feature>
<protein>
    <recommendedName>
        <fullName evidence="2">DUF5808 domain-containing protein</fullName>
    </recommendedName>
</protein>
<dbReference type="Proteomes" id="UP000460318">
    <property type="component" value="Unassembled WGS sequence"/>
</dbReference>
<sequence>MLTILLLFSAMICYIALLATYKQQAKYQNGMLFAVTLPGGALEHADLQHVRARFDKSFSKAGLWMGIGLIPFVILYAWIPYQVIYFLVWLCALVLAVVAPFRRAFRDTLALKREHEWFVGNKRVILSDLRVAQLKNKRSASLWLYLIPFAMAIGMLLWAVRSEDPFFGVTTGGLVLTALFLFISLYMRRIKSKVYSMNSEVNIILNQARRRTISYLWLWMAIAENIHFLLIYILLVNGNAGMDGLWIAVILLFTAIPAGSIYYAYHKIHALEQEVLAQDGKVIYTDDDEYWANGFTYHNPHDKSIFVPKRVGMGATINTATRVGKCIIWGTAGIIAALIIGVSFMLVRSEITSPTLSITSDQRVDIRYPMYSYEFGIDDIKELTLADTVPSGGVKTNGEATGKYSRGKFRLKELGKSRLYIFKNNPPYIRIKLDDVYIFYNEKEPLLTRQIFEQLQKQMGK</sequence>
<feature type="transmembrane region" description="Helical" evidence="1">
    <location>
        <begin position="61"/>
        <end position="79"/>
    </location>
</feature>
<feature type="transmembrane region" description="Helical" evidence="1">
    <location>
        <begin position="6"/>
        <end position="21"/>
    </location>
</feature>
<keyword evidence="4" id="KW-1185">Reference proteome</keyword>
<evidence type="ECO:0000259" key="2">
    <source>
        <dbReference type="Pfam" id="PF19124"/>
    </source>
</evidence>
<feature type="transmembrane region" description="Helical" evidence="1">
    <location>
        <begin position="216"/>
        <end position="238"/>
    </location>
</feature>
<dbReference type="EMBL" id="WUBI01000003">
    <property type="protein sequence ID" value="MWV46117.1"/>
    <property type="molecule type" value="Genomic_DNA"/>
</dbReference>
<keyword evidence="1" id="KW-1133">Transmembrane helix</keyword>
<feature type="transmembrane region" description="Helical" evidence="1">
    <location>
        <begin position="142"/>
        <end position="160"/>
    </location>
</feature>
<keyword evidence="1" id="KW-0472">Membrane</keyword>
<feature type="domain" description="DUF5808" evidence="2">
    <location>
        <begin position="300"/>
        <end position="325"/>
    </location>
</feature>
<dbReference type="InterPro" id="IPR043831">
    <property type="entry name" value="DUF5808"/>
</dbReference>
<evidence type="ECO:0000313" key="4">
    <source>
        <dbReference type="Proteomes" id="UP000460318"/>
    </source>
</evidence>
<comment type="caution">
    <text evidence="3">The sequence shown here is derived from an EMBL/GenBank/DDBJ whole genome shotgun (WGS) entry which is preliminary data.</text>
</comment>
<proteinExistence type="predicted"/>
<keyword evidence="1" id="KW-0812">Transmembrane</keyword>
<feature type="transmembrane region" description="Helical" evidence="1">
    <location>
        <begin position="85"/>
        <end position="105"/>
    </location>
</feature>
<gene>
    <name evidence="3" type="ORF">GRF59_21075</name>
</gene>
<feature type="transmembrane region" description="Helical" evidence="1">
    <location>
        <begin position="326"/>
        <end position="347"/>
    </location>
</feature>
<dbReference type="RefSeq" id="WP_160499676.1">
    <property type="nucleotide sequence ID" value="NZ_WUBI01000003.1"/>
</dbReference>
<feature type="transmembrane region" description="Helical" evidence="1">
    <location>
        <begin position="244"/>
        <end position="265"/>
    </location>
</feature>
<reference evidence="3 4" key="1">
    <citation type="submission" date="2019-12" db="EMBL/GenBank/DDBJ databases">
        <title>Paenibacillus sp. nov., an endophytic bacterium isolated from the stem of Dendrobium.</title>
        <authorList>
            <person name="Zhao R."/>
        </authorList>
    </citation>
    <scope>NUCLEOTIDE SEQUENCE [LARGE SCALE GENOMIC DNA]</scope>
    <source>
        <strain evidence="3 4">HJL G12</strain>
    </source>
</reference>
<evidence type="ECO:0000313" key="3">
    <source>
        <dbReference type="EMBL" id="MWV46117.1"/>
    </source>
</evidence>
<evidence type="ECO:0000256" key="1">
    <source>
        <dbReference type="SAM" id="Phobius"/>
    </source>
</evidence>